<keyword evidence="2" id="KW-1185">Reference proteome</keyword>
<dbReference type="OrthoDB" id="2908228at2"/>
<accession>A0A433HUP9</accession>
<gene>
    <name evidence="1" type="ORF">ELQ35_02335</name>
</gene>
<proteinExistence type="predicted"/>
<organism evidence="1 2">
    <name type="scientific">Peribacillus cavernae</name>
    <dbReference type="NCBI Taxonomy" id="1674310"/>
    <lineage>
        <taxon>Bacteria</taxon>
        <taxon>Bacillati</taxon>
        <taxon>Bacillota</taxon>
        <taxon>Bacilli</taxon>
        <taxon>Bacillales</taxon>
        <taxon>Bacillaceae</taxon>
        <taxon>Peribacillus</taxon>
    </lineage>
</organism>
<dbReference type="EMBL" id="RYZZ01000003">
    <property type="protein sequence ID" value="RUQ32051.1"/>
    <property type="molecule type" value="Genomic_DNA"/>
</dbReference>
<protein>
    <submittedName>
        <fullName evidence="1">Fe-S oxidoreductase</fullName>
    </submittedName>
</protein>
<dbReference type="Proteomes" id="UP000267430">
    <property type="component" value="Unassembled WGS sequence"/>
</dbReference>
<dbReference type="AlphaFoldDB" id="A0A433HUP9"/>
<comment type="caution">
    <text evidence="1">The sequence shown here is derived from an EMBL/GenBank/DDBJ whole genome shotgun (WGS) entry which is preliminary data.</text>
</comment>
<dbReference type="NCBIfam" id="NF041239">
    <property type="entry name" value="Moor_selen_rel"/>
    <property type="match status" value="1"/>
</dbReference>
<reference evidence="1 2" key="1">
    <citation type="submission" date="2018-12" db="EMBL/GenBank/DDBJ databases">
        <title>Bacillus chawlae sp. nov., Bacillus glennii sp. nov., and Bacillus saganii sp. nov. Isolated from the Vehicle Assembly Building at Kennedy Space Center where the Viking Spacecraft were Assembled.</title>
        <authorList>
            <person name="Seuylemezian A."/>
            <person name="Vaishampayan P."/>
        </authorList>
    </citation>
    <scope>NUCLEOTIDE SEQUENCE [LARGE SCALE GENOMIC DNA]</scope>
    <source>
        <strain evidence="1 2">L5</strain>
    </source>
</reference>
<sequence>MNFELEDKAKKWIESKGKPLTVKTLEVKGCCAVGLQELLAVPGKPKALNRFNEFKVDSISIYVEKNINVKENITLKLSGFGFLKSISAKASLQ</sequence>
<dbReference type="RefSeq" id="WP_126863251.1">
    <property type="nucleotide sequence ID" value="NZ_JAUSTX010000013.1"/>
</dbReference>
<evidence type="ECO:0000313" key="2">
    <source>
        <dbReference type="Proteomes" id="UP000267430"/>
    </source>
</evidence>
<evidence type="ECO:0000313" key="1">
    <source>
        <dbReference type="EMBL" id="RUQ32051.1"/>
    </source>
</evidence>
<name>A0A433HUP9_9BACI</name>
<dbReference type="InterPro" id="IPR049744">
    <property type="entry name" value="CC/Se_fam"/>
</dbReference>